<keyword evidence="1" id="KW-0813">Transport</keyword>
<keyword evidence="1" id="KW-0496">Mitochondrion</keyword>
<comment type="domain">
    <text evidence="1">The twin CX3C motif contains 4 conserved Cys residues that form 2 disulfide bonds in the mitochondrial intermembrane space.</text>
</comment>
<evidence type="ECO:0000313" key="5">
    <source>
        <dbReference type="Proteomes" id="UP000011087"/>
    </source>
</evidence>
<dbReference type="EMBL" id="JH992988">
    <property type="protein sequence ID" value="EKX47837.1"/>
    <property type="molecule type" value="Genomic_DNA"/>
</dbReference>
<keyword evidence="1" id="KW-0653">Protein transport</keyword>
<keyword evidence="1" id="KW-0472">Membrane</keyword>
<feature type="domain" description="Tim10-like" evidence="2">
    <location>
        <begin position="1"/>
        <end position="51"/>
    </location>
</feature>
<dbReference type="PaxDb" id="55529-EKX47837"/>
<dbReference type="InterPro" id="IPR004217">
    <property type="entry name" value="Tim10-like"/>
</dbReference>
<dbReference type="Pfam" id="PF02953">
    <property type="entry name" value="zf-Tim10_DDP"/>
    <property type="match status" value="1"/>
</dbReference>
<dbReference type="GeneID" id="17304470"/>
<gene>
    <name evidence="3" type="ORF">GUITHDRAFT_69150</name>
</gene>
<proteinExistence type="inferred from homology"/>
<dbReference type="SUPFAM" id="SSF144122">
    <property type="entry name" value="Tim10-like"/>
    <property type="match status" value="1"/>
</dbReference>
<evidence type="ECO:0000256" key="1">
    <source>
        <dbReference type="RuleBase" id="RU367043"/>
    </source>
</evidence>
<comment type="subcellular location">
    <subcellularLocation>
        <location evidence="1">Mitochondrion inner membrane</location>
        <topology evidence="1">Peripheral membrane protein</topology>
        <orientation evidence="1">Intermembrane side</orientation>
    </subcellularLocation>
</comment>
<comment type="subunit">
    <text evidence="1">Heterohexamer.</text>
</comment>
<dbReference type="OrthoDB" id="344165at2759"/>
<keyword evidence="1" id="KW-0811">Translocation</keyword>
<feature type="non-terminal residue" evidence="3">
    <location>
        <position position="1"/>
    </location>
</feature>
<dbReference type="AlphaFoldDB" id="L1JHQ9"/>
<dbReference type="RefSeq" id="XP_005834817.1">
    <property type="nucleotide sequence ID" value="XM_005834760.1"/>
</dbReference>
<organism evidence="3">
    <name type="scientific">Guillardia theta (strain CCMP2712)</name>
    <name type="common">Cryptophyte</name>
    <dbReference type="NCBI Taxonomy" id="905079"/>
    <lineage>
        <taxon>Eukaryota</taxon>
        <taxon>Cryptophyceae</taxon>
        <taxon>Pyrenomonadales</taxon>
        <taxon>Geminigeraceae</taxon>
        <taxon>Guillardia</taxon>
    </lineage>
</organism>
<dbReference type="STRING" id="905079.L1JHQ9"/>
<dbReference type="eggNOG" id="KOG3489">
    <property type="taxonomic scope" value="Eukaryota"/>
</dbReference>
<reference evidence="3 5" key="1">
    <citation type="journal article" date="2012" name="Nature">
        <title>Algal genomes reveal evolutionary mosaicism and the fate of nucleomorphs.</title>
        <authorList>
            <consortium name="DOE Joint Genome Institute"/>
            <person name="Curtis B.A."/>
            <person name="Tanifuji G."/>
            <person name="Burki F."/>
            <person name="Gruber A."/>
            <person name="Irimia M."/>
            <person name="Maruyama S."/>
            <person name="Arias M.C."/>
            <person name="Ball S.G."/>
            <person name="Gile G.H."/>
            <person name="Hirakawa Y."/>
            <person name="Hopkins J.F."/>
            <person name="Kuo A."/>
            <person name="Rensing S.A."/>
            <person name="Schmutz J."/>
            <person name="Symeonidi A."/>
            <person name="Elias M."/>
            <person name="Eveleigh R.J."/>
            <person name="Herman E.K."/>
            <person name="Klute M.J."/>
            <person name="Nakayama T."/>
            <person name="Obornik M."/>
            <person name="Reyes-Prieto A."/>
            <person name="Armbrust E.V."/>
            <person name="Aves S.J."/>
            <person name="Beiko R.G."/>
            <person name="Coutinho P."/>
            <person name="Dacks J.B."/>
            <person name="Durnford D.G."/>
            <person name="Fast N.M."/>
            <person name="Green B.R."/>
            <person name="Grisdale C.J."/>
            <person name="Hempel F."/>
            <person name="Henrissat B."/>
            <person name="Hoppner M.P."/>
            <person name="Ishida K."/>
            <person name="Kim E."/>
            <person name="Koreny L."/>
            <person name="Kroth P.G."/>
            <person name="Liu Y."/>
            <person name="Malik S.B."/>
            <person name="Maier U.G."/>
            <person name="McRose D."/>
            <person name="Mock T."/>
            <person name="Neilson J.A."/>
            <person name="Onodera N.T."/>
            <person name="Poole A.M."/>
            <person name="Pritham E.J."/>
            <person name="Richards T.A."/>
            <person name="Rocap G."/>
            <person name="Roy S.W."/>
            <person name="Sarai C."/>
            <person name="Schaack S."/>
            <person name="Shirato S."/>
            <person name="Slamovits C.H."/>
            <person name="Spencer D.F."/>
            <person name="Suzuki S."/>
            <person name="Worden A.Z."/>
            <person name="Zauner S."/>
            <person name="Barry K."/>
            <person name="Bell C."/>
            <person name="Bharti A.K."/>
            <person name="Crow J.A."/>
            <person name="Grimwood J."/>
            <person name="Kramer R."/>
            <person name="Lindquist E."/>
            <person name="Lucas S."/>
            <person name="Salamov A."/>
            <person name="McFadden G.I."/>
            <person name="Lane C.E."/>
            <person name="Keeling P.J."/>
            <person name="Gray M.W."/>
            <person name="Grigoriev I.V."/>
            <person name="Archibald J.M."/>
        </authorList>
    </citation>
    <scope>NUCLEOTIDE SEQUENCE</scope>
    <source>
        <strain evidence="3 5">CCMP2712</strain>
    </source>
</reference>
<reference evidence="5" key="2">
    <citation type="submission" date="2012-11" db="EMBL/GenBank/DDBJ databases">
        <authorList>
            <person name="Kuo A."/>
            <person name="Curtis B.A."/>
            <person name="Tanifuji G."/>
            <person name="Burki F."/>
            <person name="Gruber A."/>
            <person name="Irimia M."/>
            <person name="Maruyama S."/>
            <person name="Arias M.C."/>
            <person name="Ball S.G."/>
            <person name="Gile G.H."/>
            <person name="Hirakawa Y."/>
            <person name="Hopkins J.F."/>
            <person name="Rensing S.A."/>
            <person name="Schmutz J."/>
            <person name="Symeonidi A."/>
            <person name="Elias M."/>
            <person name="Eveleigh R.J."/>
            <person name="Herman E.K."/>
            <person name="Klute M.J."/>
            <person name="Nakayama T."/>
            <person name="Obornik M."/>
            <person name="Reyes-Prieto A."/>
            <person name="Armbrust E.V."/>
            <person name="Aves S.J."/>
            <person name="Beiko R.G."/>
            <person name="Coutinho P."/>
            <person name="Dacks J.B."/>
            <person name="Durnford D.G."/>
            <person name="Fast N.M."/>
            <person name="Green B.R."/>
            <person name="Grisdale C."/>
            <person name="Hempe F."/>
            <person name="Henrissat B."/>
            <person name="Hoppner M.P."/>
            <person name="Ishida K.-I."/>
            <person name="Kim E."/>
            <person name="Koreny L."/>
            <person name="Kroth P.G."/>
            <person name="Liu Y."/>
            <person name="Malik S.-B."/>
            <person name="Maier U.G."/>
            <person name="McRose D."/>
            <person name="Mock T."/>
            <person name="Neilson J.A."/>
            <person name="Onodera N.T."/>
            <person name="Poole A.M."/>
            <person name="Pritham E.J."/>
            <person name="Richards T.A."/>
            <person name="Rocap G."/>
            <person name="Roy S.W."/>
            <person name="Sarai C."/>
            <person name="Schaack S."/>
            <person name="Shirato S."/>
            <person name="Slamovits C.H."/>
            <person name="Spencer D.F."/>
            <person name="Suzuki S."/>
            <person name="Worden A.Z."/>
            <person name="Zauner S."/>
            <person name="Barry K."/>
            <person name="Bell C."/>
            <person name="Bharti A.K."/>
            <person name="Crow J.A."/>
            <person name="Grimwood J."/>
            <person name="Kramer R."/>
            <person name="Lindquist E."/>
            <person name="Lucas S."/>
            <person name="Salamov A."/>
            <person name="McFadden G.I."/>
            <person name="Lane C.E."/>
            <person name="Keeling P.J."/>
            <person name="Gray M.W."/>
            <person name="Grigoriev I.V."/>
            <person name="Archibald J.M."/>
        </authorList>
    </citation>
    <scope>NUCLEOTIDE SEQUENCE</scope>
    <source>
        <strain evidence="5">CCMP2712</strain>
    </source>
</reference>
<sequence length="54" mass="6092">IQAIVGKITDICWDKCVSKPGKELTDAEKNCIANCSERFLDTSMFVVNRIQVLF</sequence>
<reference evidence="4" key="3">
    <citation type="submission" date="2015-06" db="UniProtKB">
        <authorList>
            <consortium name="EnsemblProtists"/>
        </authorList>
    </citation>
    <scope>IDENTIFICATION</scope>
</reference>
<dbReference type="GO" id="GO:0005743">
    <property type="term" value="C:mitochondrial inner membrane"/>
    <property type="evidence" value="ECO:0007669"/>
    <property type="project" value="UniProtKB-SubCell"/>
</dbReference>
<keyword evidence="1" id="KW-0999">Mitochondrion inner membrane</keyword>
<name>L1JHQ9_GUITC</name>
<accession>L1JHQ9</accession>
<keyword evidence="1" id="KW-0143">Chaperone</keyword>
<evidence type="ECO:0000313" key="4">
    <source>
        <dbReference type="EnsemblProtists" id="EKX47837"/>
    </source>
</evidence>
<evidence type="ECO:0000259" key="2">
    <source>
        <dbReference type="Pfam" id="PF02953"/>
    </source>
</evidence>
<comment type="function">
    <text evidence="1">Mitochondrial intermembrane chaperone that participates in the import and insertion of some multi-pass transmembrane proteins into the mitochondrial inner membrane. Also required for the transfer of beta-barrel precursors from the TOM complex to the sorting and assembly machinery (SAM complex) of the outer membrane. Acts as a chaperone-like protein that protects the hydrophobic precursors from aggregation and guide them through the mitochondrial intermembrane space.</text>
</comment>
<dbReference type="InterPro" id="IPR035427">
    <property type="entry name" value="Tim10-like_dom_sf"/>
</dbReference>
<keyword evidence="5" id="KW-1185">Reference proteome</keyword>
<dbReference type="Gene3D" id="1.10.287.810">
    <property type="entry name" value="Mitochondrial import inner membrane translocase subunit tim13 like domains"/>
    <property type="match status" value="1"/>
</dbReference>
<dbReference type="KEGG" id="gtt:GUITHDRAFT_69150"/>
<comment type="similarity">
    <text evidence="1">Belongs to the small Tim family.</text>
</comment>
<dbReference type="GO" id="GO:0015031">
    <property type="term" value="P:protein transport"/>
    <property type="evidence" value="ECO:0007669"/>
    <property type="project" value="UniProtKB-KW"/>
</dbReference>
<keyword evidence="1" id="KW-1015">Disulfide bond</keyword>
<dbReference type="EnsemblProtists" id="EKX47837">
    <property type="protein sequence ID" value="EKX47837"/>
    <property type="gene ID" value="GUITHDRAFT_69150"/>
</dbReference>
<evidence type="ECO:0000313" key="3">
    <source>
        <dbReference type="EMBL" id="EKX47837.1"/>
    </source>
</evidence>
<protein>
    <recommendedName>
        <fullName evidence="1">Mitochondrial import inner membrane translocase subunit</fullName>
    </recommendedName>
</protein>
<dbReference type="OMA" id="NEICWDK"/>
<dbReference type="Proteomes" id="UP000011087">
    <property type="component" value="Unassembled WGS sequence"/>
</dbReference>
<dbReference type="HOGENOM" id="CLU_212407_0_0_1"/>